<gene>
    <name evidence="9" type="ORF">DSL64_13185</name>
</gene>
<reference evidence="9 10" key="1">
    <citation type="submission" date="2018-07" db="EMBL/GenBank/DDBJ databases">
        <title>Dyadobacter roseus sp. nov., isolated from rose rhizosphere soil.</title>
        <authorList>
            <person name="Chen L."/>
        </authorList>
    </citation>
    <scope>NUCLEOTIDE SEQUENCE [LARGE SCALE GENOMIC DNA]</scope>
    <source>
        <strain evidence="9 10">RS19</strain>
    </source>
</reference>
<comment type="similarity">
    <text evidence="2">Belongs to the SusD family.</text>
</comment>
<keyword evidence="5" id="KW-0998">Cell outer membrane</keyword>
<comment type="caution">
    <text evidence="9">The sequence shown here is derived from an EMBL/GenBank/DDBJ whole genome shotgun (WGS) entry which is preliminary data.</text>
</comment>
<feature type="domain" description="SusD-like N-terminal" evidence="8">
    <location>
        <begin position="118"/>
        <end position="227"/>
    </location>
</feature>
<feature type="domain" description="RagB/SusD" evidence="7">
    <location>
        <begin position="324"/>
        <end position="506"/>
    </location>
</feature>
<evidence type="ECO:0000256" key="6">
    <source>
        <dbReference type="SAM" id="SignalP"/>
    </source>
</evidence>
<evidence type="ECO:0000313" key="10">
    <source>
        <dbReference type="Proteomes" id="UP000256373"/>
    </source>
</evidence>
<evidence type="ECO:0000313" key="9">
    <source>
        <dbReference type="EMBL" id="REA60855.1"/>
    </source>
</evidence>
<organism evidence="9 10">
    <name type="scientific">Dyadobacter luteus</name>
    <dbReference type="NCBI Taxonomy" id="2259619"/>
    <lineage>
        <taxon>Bacteria</taxon>
        <taxon>Pseudomonadati</taxon>
        <taxon>Bacteroidota</taxon>
        <taxon>Cytophagia</taxon>
        <taxon>Cytophagales</taxon>
        <taxon>Spirosomataceae</taxon>
        <taxon>Dyadobacter</taxon>
    </lineage>
</organism>
<protein>
    <submittedName>
        <fullName evidence="9">RagB/SusD family nutrient uptake outer membrane protein</fullName>
    </submittedName>
</protein>
<evidence type="ECO:0000259" key="8">
    <source>
        <dbReference type="Pfam" id="PF14322"/>
    </source>
</evidence>
<comment type="subcellular location">
    <subcellularLocation>
        <location evidence="1">Cell outer membrane</location>
    </subcellularLocation>
</comment>
<keyword evidence="4" id="KW-0472">Membrane</keyword>
<dbReference type="OrthoDB" id="1100079at2"/>
<evidence type="ECO:0000256" key="2">
    <source>
        <dbReference type="ARBA" id="ARBA00006275"/>
    </source>
</evidence>
<evidence type="ECO:0000259" key="7">
    <source>
        <dbReference type="Pfam" id="PF07980"/>
    </source>
</evidence>
<name>A0A3D8YAR0_9BACT</name>
<evidence type="ECO:0000256" key="5">
    <source>
        <dbReference type="ARBA" id="ARBA00023237"/>
    </source>
</evidence>
<dbReference type="InterPro" id="IPR011990">
    <property type="entry name" value="TPR-like_helical_dom_sf"/>
</dbReference>
<dbReference type="InterPro" id="IPR033985">
    <property type="entry name" value="SusD-like_N"/>
</dbReference>
<evidence type="ECO:0000256" key="4">
    <source>
        <dbReference type="ARBA" id="ARBA00023136"/>
    </source>
</evidence>
<dbReference type="AlphaFoldDB" id="A0A3D8YAR0"/>
<keyword evidence="10" id="KW-1185">Reference proteome</keyword>
<dbReference type="Pfam" id="PF07980">
    <property type="entry name" value="SusD_RagB"/>
    <property type="match status" value="1"/>
</dbReference>
<dbReference type="Pfam" id="PF13174">
    <property type="entry name" value="TPR_6"/>
    <property type="match status" value="1"/>
</dbReference>
<feature type="signal peptide" evidence="6">
    <location>
        <begin position="1"/>
        <end position="18"/>
    </location>
</feature>
<dbReference type="Gene3D" id="1.25.40.390">
    <property type="match status" value="1"/>
</dbReference>
<dbReference type="InterPro" id="IPR012944">
    <property type="entry name" value="SusD_RagB_dom"/>
</dbReference>
<evidence type="ECO:0000256" key="3">
    <source>
        <dbReference type="ARBA" id="ARBA00022729"/>
    </source>
</evidence>
<dbReference type="SUPFAM" id="SSF48452">
    <property type="entry name" value="TPR-like"/>
    <property type="match status" value="1"/>
</dbReference>
<dbReference type="InterPro" id="IPR019734">
    <property type="entry name" value="TPR_rpt"/>
</dbReference>
<dbReference type="PROSITE" id="PS51257">
    <property type="entry name" value="PROKAR_LIPOPROTEIN"/>
    <property type="match status" value="1"/>
</dbReference>
<dbReference type="EMBL" id="QNUL01000009">
    <property type="protein sequence ID" value="REA60855.1"/>
    <property type="molecule type" value="Genomic_DNA"/>
</dbReference>
<dbReference type="GO" id="GO:0009279">
    <property type="term" value="C:cell outer membrane"/>
    <property type="evidence" value="ECO:0007669"/>
    <property type="project" value="UniProtKB-SubCell"/>
</dbReference>
<dbReference type="RefSeq" id="WP_115831377.1">
    <property type="nucleotide sequence ID" value="NZ_QNUL01000009.1"/>
</dbReference>
<evidence type="ECO:0000256" key="1">
    <source>
        <dbReference type="ARBA" id="ARBA00004442"/>
    </source>
</evidence>
<dbReference type="Proteomes" id="UP000256373">
    <property type="component" value="Unassembled WGS sequence"/>
</dbReference>
<keyword evidence="3 6" id="KW-0732">Signal</keyword>
<feature type="chain" id="PRO_5017742896" evidence="6">
    <location>
        <begin position="19"/>
        <end position="533"/>
    </location>
</feature>
<sequence length="533" mass="58810">MKKYIIMLAAALTLGSCADKLDITPPNNITDEQIQQLLASGNEESIRLVMGSMANNMPLMFNYAGTSGVGNADMYYSNQGMDMMRSLQGNDMVLGDVSGLSALVGAPEYGFDNFISANSNKNVVYWNYGWTCINQANKMLNFLSDPVVGINKFLMDYKARGLVVRAYGYNYLMENYQNAYLQGGNGKLGVMLYDMFSPTQPGKPRSTAAETYAFIKADLNNAIRLFTEAGIGHTADLTDIDLAVANFLLAKVSIWTGDWNTAITACNTILDKYPTLMSEAQYGGKNTGTATNPVYLPETNGFLNNASNPEVILGFPVGISKTYLNAYTNPFGEGNGGVLRNYKRIDNRLYEKIAANDYRKTCFMEKDFGDYTYPRNSTKAFIPAYTNTKFAATHGLGSTNKVEVGTVTCYYMRTSEVLLMKAEAQAQLNNAEEAKTTLNKLLAARTKTGTTALTCDTYPAMAGLSALQMVYLQTRIELWGEGGREFYNNKRWNIPVDRASSSNHIAKMTYPVANMTLQIPEDELLYNPLAVQN</sequence>
<dbReference type="Pfam" id="PF14322">
    <property type="entry name" value="SusD-like_3"/>
    <property type="match status" value="1"/>
</dbReference>
<proteinExistence type="inferred from homology"/>
<accession>A0A3D8YAR0</accession>